<keyword evidence="2" id="KW-1185">Reference proteome</keyword>
<dbReference type="EMBL" id="MU853401">
    <property type="protein sequence ID" value="KAK4138557.1"/>
    <property type="molecule type" value="Genomic_DNA"/>
</dbReference>
<dbReference type="Proteomes" id="UP001304895">
    <property type="component" value="Unassembled WGS sequence"/>
</dbReference>
<comment type="caution">
    <text evidence="1">The sequence shown here is derived from an EMBL/GenBank/DDBJ whole genome shotgun (WGS) entry which is preliminary data.</text>
</comment>
<protein>
    <submittedName>
        <fullName evidence="1">Uncharacterized protein</fullName>
    </submittedName>
</protein>
<accession>A0AAN6USS1</accession>
<name>A0AAN6USS1_9PEZI</name>
<gene>
    <name evidence="1" type="ORF">BT67DRAFT_437885</name>
</gene>
<dbReference type="AlphaFoldDB" id="A0AAN6USS1"/>
<reference evidence="1" key="1">
    <citation type="journal article" date="2023" name="Mol. Phylogenet. Evol.">
        <title>Genome-scale phylogeny and comparative genomics of the fungal order Sordariales.</title>
        <authorList>
            <person name="Hensen N."/>
            <person name="Bonometti L."/>
            <person name="Westerberg I."/>
            <person name="Brannstrom I.O."/>
            <person name="Guillou S."/>
            <person name="Cros-Aarteil S."/>
            <person name="Calhoun S."/>
            <person name="Haridas S."/>
            <person name="Kuo A."/>
            <person name="Mondo S."/>
            <person name="Pangilinan J."/>
            <person name="Riley R."/>
            <person name="LaButti K."/>
            <person name="Andreopoulos B."/>
            <person name="Lipzen A."/>
            <person name="Chen C."/>
            <person name="Yan M."/>
            <person name="Daum C."/>
            <person name="Ng V."/>
            <person name="Clum A."/>
            <person name="Steindorff A."/>
            <person name="Ohm R.A."/>
            <person name="Martin F."/>
            <person name="Silar P."/>
            <person name="Natvig D.O."/>
            <person name="Lalanne C."/>
            <person name="Gautier V."/>
            <person name="Ament-Velasquez S.L."/>
            <person name="Kruys A."/>
            <person name="Hutchinson M.I."/>
            <person name="Powell A.J."/>
            <person name="Barry K."/>
            <person name="Miller A.N."/>
            <person name="Grigoriev I.V."/>
            <person name="Debuchy R."/>
            <person name="Gladieux P."/>
            <person name="Hiltunen Thoren M."/>
            <person name="Johannesson H."/>
        </authorList>
    </citation>
    <scope>NUCLEOTIDE SEQUENCE</scope>
    <source>
        <strain evidence="1">CBS 123565</strain>
    </source>
</reference>
<reference evidence="1" key="2">
    <citation type="submission" date="2023-05" db="EMBL/GenBank/DDBJ databases">
        <authorList>
            <consortium name="Lawrence Berkeley National Laboratory"/>
            <person name="Steindorff A."/>
            <person name="Hensen N."/>
            <person name="Bonometti L."/>
            <person name="Westerberg I."/>
            <person name="Brannstrom I.O."/>
            <person name="Guillou S."/>
            <person name="Cros-Aarteil S."/>
            <person name="Calhoun S."/>
            <person name="Haridas S."/>
            <person name="Kuo A."/>
            <person name="Mondo S."/>
            <person name="Pangilinan J."/>
            <person name="Riley R."/>
            <person name="Labutti K."/>
            <person name="Andreopoulos B."/>
            <person name="Lipzen A."/>
            <person name="Chen C."/>
            <person name="Yanf M."/>
            <person name="Daum C."/>
            <person name="Ng V."/>
            <person name="Clum A."/>
            <person name="Ohm R."/>
            <person name="Martin F."/>
            <person name="Silar P."/>
            <person name="Natvig D."/>
            <person name="Lalanne C."/>
            <person name="Gautier V."/>
            <person name="Ament-Velasquez S.L."/>
            <person name="Kruys A."/>
            <person name="Hutchinson M.I."/>
            <person name="Powell A.J."/>
            <person name="Barry K."/>
            <person name="Miller A.N."/>
            <person name="Grigoriev I.V."/>
            <person name="Debuchy R."/>
            <person name="Gladieux P."/>
            <person name="Thoren M.H."/>
            <person name="Johannesson H."/>
        </authorList>
    </citation>
    <scope>NUCLEOTIDE SEQUENCE</scope>
    <source>
        <strain evidence="1">CBS 123565</strain>
    </source>
</reference>
<sequence length="171" mass="19289">MASGGGNQHQTFSFAIQEEQDVPAEQVSISTVAVHSRMREKTCRPSRGRTISVPHLVKYPTPQLIQPRELIDMPIKAPQSVLNPCRGQKPERGANFHAETRPLIAIPRFIELLLVVKPPIRPQTQIPKTVLLLPDKSSHMMAHDGPCKQKESNKCVLEGDINLWLWHEEQN</sequence>
<organism evidence="1 2">
    <name type="scientific">Trichocladium antarcticum</name>
    <dbReference type="NCBI Taxonomy" id="1450529"/>
    <lineage>
        <taxon>Eukaryota</taxon>
        <taxon>Fungi</taxon>
        <taxon>Dikarya</taxon>
        <taxon>Ascomycota</taxon>
        <taxon>Pezizomycotina</taxon>
        <taxon>Sordariomycetes</taxon>
        <taxon>Sordariomycetidae</taxon>
        <taxon>Sordariales</taxon>
        <taxon>Chaetomiaceae</taxon>
        <taxon>Trichocladium</taxon>
    </lineage>
</organism>
<evidence type="ECO:0000313" key="1">
    <source>
        <dbReference type="EMBL" id="KAK4138557.1"/>
    </source>
</evidence>
<evidence type="ECO:0000313" key="2">
    <source>
        <dbReference type="Proteomes" id="UP001304895"/>
    </source>
</evidence>
<proteinExistence type="predicted"/>